<gene>
    <name evidence="1" type="ORF">BV22DRAFT_1017033</name>
</gene>
<reference evidence="1" key="1">
    <citation type="journal article" date="2021" name="New Phytol.">
        <title>Evolutionary innovations through gain and loss of genes in the ectomycorrhizal Boletales.</title>
        <authorList>
            <person name="Wu G."/>
            <person name="Miyauchi S."/>
            <person name="Morin E."/>
            <person name="Kuo A."/>
            <person name="Drula E."/>
            <person name="Varga T."/>
            <person name="Kohler A."/>
            <person name="Feng B."/>
            <person name="Cao Y."/>
            <person name="Lipzen A."/>
            <person name="Daum C."/>
            <person name="Hundley H."/>
            <person name="Pangilinan J."/>
            <person name="Johnson J."/>
            <person name="Barry K."/>
            <person name="LaButti K."/>
            <person name="Ng V."/>
            <person name="Ahrendt S."/>
            <person name="Min B."/>
            <person name="Choi I.G."/>
            <person name="Park H."/>
            <person name="Plett J.M."/>
            <person name="Magnuson J."/>
            <person name="Spatafora J.W."/>
            <person name="Nagy L.G."/>
            <person name="Henrissat B."/>
            <person name="Grigoriev I.V."/>
            <person name="Yang Z.L."/>
            <person name="Xu J."/>
            <person name="Martin F.M."/>
        </authorList>
    </citation>
    <scope>NUCLEOTIDE SEQUENCE</scope>
    <source>
        <strain evidence="1">KUC20120723A-06</strain>
    </source>
</reference>
<protein>
    <submittedName>
        <fullName evidence="1">Uncharacterized protein</fullName>
    </submittedName>
</protein>
<proteinExistence type="predicted"/>
<evidence type="ECO:0000313" key="2">
    <source>
        <dbReference type="Proteomes" id="UP000790709"/>
    </source>
</evidence>
<accession>A0ACB8B9S6</accession>
<dbReference type="EMBL" id="MU266480">
    <property type="protein sequence ID" value="KAH7922566.1"/>
    <property type="molecule type" value="Genomic_DNA"/>
</dbReference>
<organism evidence="1 2">
    <name type="scientific">Leucogyrophana mollusca</name>
    <dbReference type="NCBI Taxonomy" id="85980"/>
    <lineage>
        <taxon>Eukaryota</taxon>
        <taxon>Fungi</taxon>
        <taxon>Dikarya</taxon>
        <taxon>Basidiomycota</taxon>
        <taxon>Agaricomycotina</taxon>
        <taxon>Agaricomycetes</taxon>
        <taxon>Agaricomycetidae</taxon>
        <taxon>Boletales</taxon>
        <taxon>Boletales incertae sedis</taxon>
        <taxon>Leucogyrophana</taxon>
    </lineage>
</organism>
<sequence length="489" mass="54001">MISLSERRPLISRPPTPPIITSFPQPSASSQIAQTYRSAHIDQPVPQWAQPAHFAENGSAQTHFYGSVTRPYAGRGWVEHALPHGLRYFVHPRIHATTDVDLRNLKSLDDVMATIDTSGIAPEGCEMWVREGPVRRQGFRRTKIPSEPVVSWVDHRARRISSEVPGVNAQVGAREDERLDDEYRYWSFVESHPAHVILPQSAQREATDALHWSYTDRLLAHPQPVPPPFTQDECQELLRLLTNFNGEHNSHESSTVQTRMIARILLRVVHWRQVHFRPHKPLPRDVPHAQPTRKRVPVGRTIVDILVGILCLGIPLLFVDRARYNHIDAESGVASHHGGPLFLAGACACLVAAIILSASVTLMTLPGLDNVARIAGLVAIMCSAASMISSFAALYRYKTDMDQGTSRSGGEGLVLISRRSVLLSLPLVFLAYSVAGFITGVVIYAFRGATLDSGIPIVMRFDEWTRWAIVGALGGLAGVLIMSAVAAKR</sequence>
<comment type="caution">
    <text evidence="1">The sequence shown here is derived from an EMBL/GenBank/DDBJ whole genome shotgun (WGS) entry which is preliminary data.</text>
</comment>
<evidence type="ECO:0000313" key="1">
    <source>
        <dbReference type="EMBL" id="KAH7922566.1"/>
    </source>
</evidence>
<dbReference type="Proteomes" id="UP000790709">
    <property type="component" value="Unassembled WGS sequence"/>
</dbReference>
<keyword evidence="2" id="KW-1185">Reference proteome</keyword>
<name>A0ACB8B9S6_9AGAM</name>